<dbReference type="PROSITE" id="PS00635">
    <property type="entry name" value="PILI_CHAPERONE"/>
    <property type="match status" value="1"/>
</dbReference>
<dbReference type="eggNOG" id="COG3121">
    <property type="taxonomic scope" value="Bacteria"/>
</dbReference>
<dbReference type="InterPro" id="IPR008962">
    <property type="entry name" value="PapD-like_sf"/>
</dbReference>
<dbReference type="Pfam" id="PF02753">
    <property type="entry name" value="PapD_C"/>
    <property type="match status" value="1"/>
</dbReference>
<dbReference type="HOGENOM" id="CLU_070768_2_2_6"/>
<evidence type="ECO:0000256" key="2">
    <source>
        <dbReference type="ARBA" id="ARBA00007399"/>
    </source>
</evidence>
<comment type="subcellular location">
    <subcellularLocation>
        <location evidence="1 8">Periplasm</location>
    </subcellularLocation>
</comment>
<evidence type="ECO:0000256" key="8">
    <source>
        <dbReference type="RuleBase" id="RU003918"/>
    </source>
</evidence>
<dbReference type="PRINTS" id="PR00969">
    <property type="entry name" value="CHAPERONPILI"/>
</dbReference>
<dbReference type="EMBL" id="CP002272">
    <property type="protein sequence ID" value="ADO48410.1"/>
    <property type="molecule type" value="Genomic_DNA"/>
</dbReference>
<evidence type="ECO:0000259" key="10">
    <source>
        <dbReference type="Pfam" id="PF00345"/>
    </source>
</evidence>
<evidence type="ECO:0000256" key="1">
    <source>
        <dbReference type="ARBA" id="ARBA00004418"/>
    </source>
</evidence>
<accession>E3G629</accession>
<dbReference type="PANTHER" id="PTHR30251">
    <property type="entry name" value="PILUS ASSEMBLY CHAPERONE"/>
    <property type="match status" value="1"/>
</dbReference>
<reference evidence="13" key="1">
    <citation type="submission" date="2010-10" db="EMBL/GenBank/DDBJ databases">
        <title>Complete sequence of Enterobacter cloacae SCF1.</title>
        <authorList>
            <consortium name="US DOE Joint Genome Institute"/>
            <person name="Lucas S."/>
            <person name="Copeland A."/>
            <person name="Lapidus A."/>
            <person name="Cheng J.-F."/>
            <person name="Bruce D."/>
            <person name="Goodwin L."/>
            <person name="Pitluck S."/>
            <person name="Davenport K."/>
            <person name="Detter J.C."/>
            <person name="Han C."/>
            <person name="Tapia R."/>
            <person name="Land M."/>
            <person name="Hauser L."/>
            <person name="Chang Y.-J."/>
            <person name="Jeffries C."/>
            <person name="Kyrpides N."/>
            <person name="Ivanova N."/>
            <person name="Mikhailova N."/>
            <person name="DeAngelis K."/>
            <person name="Arkin A.P."/>
            <person name="Chivian D."/>
            <person name="Edwards B."/>
            <person name="Woo H."/>
            <person name="Hazen T.C."/>
            <person name="Woyke T."/>
        </authorList>
    </citation>
    <scope>NUCLEOTIDE SEQUENCE [LARGE SCALE GENOMIC DNA]</scope>
    <source>
        <strain evidence="13">SCF1</strain>
    </source>
</reference>
<dbReference type="GO" id="GO:0071555">
    <property type="term" value="P:cell wall organization"/>
    <property type="evidence" value="ECO:0007669"/>
    <property type="project" value="InterPro"/>
</dbReference>
<feature type="signal peptide" evidence="9">
    <location>
        <begin position="1"/>
        <end position="23"/>
    </location>
</feature>
<feature type="domain" description="Pili assembly chaperone N-terminal" evidence="10">
    <location>
        <begin position="24"/>
        <end position="138"/>
    </location>
</feature>
<evidence type="ECO:0000256" key="9">
    <source>
        <dbReference type="SAM" id="SignalP"/>
    </source>
</evidence>
<dbReference type="FunFam" id="2.60.40.10:FF:000458">
    <property type="entry name" value="Molecular chaperone FimC"/>
    <property type="match status" value="1"/>
</dbReference>
<reference evidence="12 13" key="2">
    <citation type="journal article" date="2011" name="Stand. Genomic Sci.">
        <title>Complete genome sequence of 'Enterobacter lignolyticus' SCF1.</title>
        <authorList>
            <person name="Deangelis K.M."/>
            <person name="D'Haeseleer P."/>
            <person name="Chivian D."/>
            <person name="Fortney J.L."/>
            <person name="Khudyakov J."/>
            <person name="Simmons B."/>
            <person name="Woo H."/>
            <person name="Arkin A.P."/>
            <person name="Davenport K.W."/>
            <person name="Goodwin L."/>
            <person name="Chen A."/>
            <person name="Ivanova N."/>
            <person name="Kyrpides N.C."/>
            <person name="Mavromatis K."/>
            <person name="Woyke T."/>
            <person name="Hazen T.C."/>
        </authorList>
    </citation>
    <scope>NUCLEOTIDE SEQUENCE [LARGE SCALE GENOMIC DNA]</scope>
    <source>
        <strain evidence="12 13">SCF1</strain>
    </source>
</reference>
<evidence type="ECO:0000256" key="5">
    <source>
        <dbReference type="ARBA" id="ARBA00022764"/>
    </source>
</evidence>
<evidence type="ECO:0000256" key="4">
    <source>
        <dbReference type="ARBA" id="ARBA00022729"/>
    </source>
</evidence>
<dbReference type="SUPFAM" id="SSF49584">
    <property type="entry name" value="Periplasmic chaperone C-domain"/>
    <property type="match status" value="1"/>
</dbReference>
<dbReference type="InterPro" id="IPR001829">
    <property type="entry name" value="Pili_assmbl_chaperone_bac"/>
</dbReference>
<dbReference type="InterPro" id="IPR018046">
    <property type="entry name" value="Pili_assmbl_chaperone_CS"/>
</dbReference>
<dbReference type="Pfam" id="PF00345">
    <property type="entry name" value="PapD_N"/>
    <property type="match status" value="1"/>
</dbReference>
<keyword evidence="6 8" id="KW-0143">Chaperone</keyword>
<dbReference type="SUPFAM" id="SSF49354">
    <property type="entry name" value="PapD-like"/>
    <property type="match status" value="1"/>
</dbReference>
<keyword evidence="13" id="KW-1185">Reference proteome</keyword>
<proteinExistence type="inferred from homology"/>
<dbReference type="InterPro" id="IPR013783">
    <property type="entry name" value="Ig-like_fold"/>
</dbReference>
<keyword evidence="7" id="KW-0393">Immunoglobulin domain</keyword>
<evidence type="ECO:0000313" key="13">
    <source>
        <dbReference type="Proteomes" id="UP000006872"/>
    </source>
</evidence>
<dbReference type="InterPro" id="IPR036316">
    <property type="entry name" value="Pili_assmbl_chap_C_dom_sf"/>
</dbReference>
<organism evidence="12 13">
    <name type="scientific">Enterobacter lignolyticus (strain SCF1)</name>
    <dbReference type="NCBI Taxonomy" id="701347"/>
    <lineage>
        <taxon>Bacteria</taxon>
        <taxon>Pseudomonadati</taxon>
        <taxon>Pseudomonadota</taxon>
        <taxon>Gammaproteobacteria</taxon>
        <taxon>Enterobacterales</taxon>
        <taxon>Enterobacteriaceae</taxon>
        <taxon>Pluralibacter</taxon>
    </lineage>
</organism>
<keyword evidence="3" id="KW-1029">Fimbrium biogenesis</keyword>
<comment type="similarity">
    <text evidence="2 8">Belongs to the periplasmic pilus chaperone family.</text>
</comment>
<keyword evidence="5" id="KW-0574">Periplasm</keyword>
<dbReference type="Gene3D" id="2.60.40.10">
    <property type="entry name" value="Immunoglobulins"/>
    <property type="match status" value="2"/>
</dbReference>
<gene>
    <name evidence="12" type="ordered locus">Entcl_2156</name>
</gene>
<evidence type="ECO:0000313" key="12">
    <source>
        <dbReference type="EMBL" id="ADO48410.1"/>
    </source>
</evidence>
<feature type="chain" id="PRO_5003169985" evidence="9">
    <location>
        <begin position="24"/>
        <end position="225"/>
    </location>
</feature>
<dbReference type="GO" id="GO:0030288">
    <property type="term" value="C:outer membrane-bounded periplasmic space"/>
    <property type="evidence" value="ECO:0007669"/>
    <property type="project" value="InterPro"/>
</dbReference>
<dbReference type="InterPro" id="IPR016147">
    <property type="entry name" value="Pili_assmbl_chaperone_N"/>
</dbReference>
<protein>
    <submittedName>
        <fullName evidence="12">Pili assembly chaperone, N-terminal protein</fullName>
    </submittedName>
</protein>
<dbReference type="PANTHER" id="PTHR30251:SF9">
    <property type="entry name" value="CHAPERONE PROTEIN CAF1M"/>
    <property type="match status" value="1"/>
</dbReference>
<evidence type="ECO:0000256" key="6">
    <source>
        <dbReference type="ARBA" id="ARBA00023186"/>
    </source>
</evidence>
<dbReference type="STRING" id="701347.Entcl_2156"/>
<dbReference type="InterPro" id="IPR050643">
    <property type="entry name" value="Periplasmic_pilus_chap"/>
</dbReference>
<dbReference type="RefSeq" id="WP_013366146.1">
    <property type="nucleotide sequence ID" value="NC_014618.1"/>
</dbReference>
<evidence type="ECO:0000259" key="11">
    <source>
        <dbReference type="Pfam" id="PF02753"/>
    </source>
</evidence>
<feature type="domain" description="Pili assembly chaperone C-terminal" evidence="11">
    <location>
        <begin position="161"/>
        <end position="217"/>
    </location>
</feature>
<keyword evidence="4 9" id="KW-0732">Signal</keyword>
<dbReference type="AlphaFoldDB" id="E3G629"/>
<dbReference type="InterPro" id="IPR016148">
    <property type="entry name" value="Pili_assmbl_chaperone_C"/>
</dbReference>
<dbReference type="Proteomes" id="UP000006872">
    <property type="component" value="Chromosome"/>
</dbReference>
<dbReference type="KEGG" id="esc:Entcl_2156"/>
<name>E3G629_ENTLS</name>
<evidence type="ECO:0000256" key="7">
    <source>
        <dbReference type="ARBA" id="ARBA00023319"/>
    </source>
</evidence>
<evidence type="ECO:0000256" key="3">
    <source>
        <dbReference type="ARBA" id="ARBA00022558"/>
    </source>
</evidence>
<sequence length="225" mass="24631">MKVFSGATAGALLILATLSAARAGVIIGGTRVIYEGDKKEAALSISNPDTLPYLIQSWIETPEPGGRKAPFIITPPLYRLDKGQQNVMRIVKTGQLPEDKESLFWLSIKSIPSVAPRDNTLQIAVKTRIKLIYRPQTLRNTGPEEQAGLLKWQRVGNRLQVMNPSAYYINFSEIRVSGKKLDDVTFVAPRSSASFLLPPGISPGSLNFKIINDYGGIGDAHDARL</sequence>